<organism evidence="2">
    <name type="scientific">Cucumis melo</name>
    <name type="common">Muskmelon</name>
    <dbReference type="NCBI Taxonomy" id="3656"/>
    <lineage>
        <taxon>Eukaryota</taxon>
        <taxon>Viridiplantae</taxon>
        <taxon>Streptophyta</taxon>
        <taxon>Embryophyta</taxon>
        <taxon>Tracheophyta</taxon>
        <taxon>Spermatophyta</taxon>
        <taxon>Magnoliopsida</taxon>
        <taxon>eudicotyledons</taxon>
        <taxon>Gunneridae</taxon>
        <taxon>Pentapetalae</taxon>
        <taxon>rosids</taxon>
        <taxon>fabids</taxon>
        <taxon>Cucurbitales</taxon>
        <taxon>Cucurbitaceae</taxon>
        <taxon>Benincaseae</taxon>
        <taxon>Cucumis</taxon>
    </lineage>
</organism>
<accession>A0A9I9E7C0</accession>
<keyword evidence="1" id="KW-0732">Signal</keyword>
<name>A0A9I9E7C0_CUCME</name>
<evidence type="ECO:0008006" key="3">
    <source>
        <dbReference type="Google" id="ProtNLM"/>
    </source>
</evidence>
<dbReference type="EnsemblPlants" id="MELO3C029782.2.1">
    <property type="protein sequence ID" value="MELO3C029782.2.1"/>
    <property type="gene ID" value="MELO3C029782.2"/>
</dbReference>
<evidence type="ECO:0000256" key="1">
    <source>
        <dbReference type="SAM" id="SignalP"/>
    </source>
</evidence>
<feature type="signal peptide" evidence="1">
    <location>
        <begin position="1"/>
        <end position="25"/>
    </location>
</feature>
<evidence type="ECO:0000313" key="2">
    <source>
        <dbReference type="EnsemblPlants" id="MELO3C029782.2.1"/>
    </source>
</evidence>
<proteinExistence type="predicted"/>
<feature type="chain" id="PRO_5039901130" description="Secreted protein" evidence="1">
    <location>
        <begin position="26"/>
        <end position="74"/>
    </location>
</feature>
<dbReference type="Gramene" id="MELO3C029782.2.1">
    <property type="protein sequence ID" value="MELO3C029782.2.1"/>
    <property type="gene ID" value="MELO3C029782.2"/>
</dbReference>
<dbReference type="AlphaFoldDB" id="A0A9I9E7C0"/>
<sequence>MRRGGTTQAALWSRLLRLPLTYALAACPGKTIIIIREAAERLDQRGICDREGVVETERESRCEGSDLLSSRDGP</sequence>
<reference evidence="2" key="1">
    <citation type="submission" date="2023-03" db="UniProtKB">
        <authorList>
            <consortium name="EnsemblPlants"/>
        </authorList>
    </citation>
    <scope>IDENTIFICATION</scope>
</reference>
<protein>
    <recommendedName>
        <fullName evidence="3">Secreted protein</fullName>
    </recommendedName>
</protein>